<dbReference type="InterPro" id="IPR050744">
    <property type="entry name" value="AI-2_Isomerase_LsrG"/>
</dbReference>
<dbReference type="PANTHER" id="PTHR33336:SF3">
    <property type="entry name" value="ABM DOMAIN-CONTAINING PROTEIN"/>
    <property type="match status" value="1"/>
</dbReference>
<dbReference type="PROSITE" id="PS51725">
    <property type="entry name" value="ABM"/>
    <property type="match status" value="1"/>
</dbReference>
<dbReference type="Gene3D" id="3.30.70.100">
    <property type="match status" value="1"/>
</dbReference>
<evidence type="ECO:0000259" key="1">
    <source>
        <dbReference type="PROSITE" id="PS51725"/>
    </source>
</evidence>
<gene>
    <name evidence="2" type="ORF">MPSYJ_48630</name>
</gene>
<dbReference type="Proteomes" id="UP000466514">
    <property type="component" value="Chromosome"/>
</dbReference>
<organism evidence="2 3">
    <name type="scientific">Mycolicibacterium psychrotolerans</name>
    <dbReference type="NCBI Taxonomy" id="216929"/>
    <lineage>
        <taxon>Bacteria</taxon>
        <taxon>Bacillati</taxon>
        <taxon>Actinomycetota</taxon>
        <taxon>Actinomycetes</taxon>
        <taxon>Mycobacteriales</taxon>
        <taxon>Mycobacteriaceae</taxon>
        <taxon>Mycolicibacterium</taxon>
    </lineage>
</organism>
<sequence>MNTTKTQERHIICTVRSMPAQREAVKRLLLELVEPARQEAGCLYYDIYQNSDEPECFFIVDGWASDAAIAEHAEHPNVTRVVAQLLPLVEVPLQVITNFRLTDR</sequence>
<reference evidence="2 3" key="1">
    <citation type="journal article" date="2019" name="Emerg. Microbes Infect.">
        <title>Comprehensive subspecies identification of 175 nontuberculous mycobacteria species based on 7547 genomic profiles.</title>
        <authorList>
            <person name="Matsumoto Y."/>
            <person name="Kinjo T."/>
            <person name="Motooka D."/>
            <person name="Nabeya D."/>
            <person name="Jung N."/>
            <person name="Uechi K."/>
            <person name="Horii T."/>
            <person name="Iida T."/>
            <person name="Fujita J."/>
            <person name="Nakamura S."/>
        </authorList>
    </citation>
    <scope>NUCLEOTIDE SEQUENCE [LARGE SCALE GENOMIC DNA]</scope>
    <source>
        <strain evidence="2 3">JCM 13323</strain>
    </source>
</reference>
<dbReference type="AlphaFoldDB" id="A0A7I7MHR1"/>
<proteinExistence type="predicted"/>
<dbReference type="Pfam" id="PF03992">
    <property type="entry name" value="ABM"/>
    <property type="match status" value="1"/>
</dbReference>
<evidence type="ECO:0000313" key="3">
    <source>
        <dbReference type="Proteomes" id="UP000466514"/>
    </source>
</evidence>
<dbReference type="GO" id="GO:0003824">
    <property type="term" value="F:catalytic activity"/>
    <property type="evidence" value="ECO:0007669"/>
    <property type="project" value="TreeGrafter"/>
</dbReference>
<accession>A0A7I7MHR1</accession>
<dbReference type="RefSeq" id="WP_163725840.1">
    <property type="nucleotide sequence ID" value="NZ_AP022574.1"/>
</dbReference>
<dbReference type="InterPro" id="IPR007138">
    <property type="entry name" value="ABM_dom"/>
</dbReference>
<evidence type="ECO:0000313" key="2">
    <source>
        <dbReference type="EMBL" id="BBX71402.1"/>
    </source>
</evidence>
<dbReference type="PANTHER" id="PTHR33336">
    <property type="entry name" value="QUINOL MONOOXYGENASE YGIN-RELATED"/>
    <property type="match status" value="1"/>
</dbReference>
<feature type="domain" description="ABM" evidence="1">
    <location>
        <begin position="9"/>
        <end position="99"/>
    </location>
</feature>
<dbReference type="InterPro" id="IPR011008">
    <property type="entry name" value="Dimeric_a/b-barrel"/>
</dbReference>
<dbReference type="KEGG" id="mpsc:MPSYJ_48630"/>
<keyword evidence="3" id="KW-1185">Reference proteome</keyword>
<protein>
    <recommendedName>
        <fullName evidence="1">ABM domain-containing protein</fullName>
    </recommendedName>
</protein>
<dbReference type="EMBL" id="AP022574">
    <property type="protein sequence ID" value="BBX71402.1"/>
    <property type="molecule type" value="Genomic_DNA"/>
</dbReference>
<dbReference type="SUPFAM" id="SSF54909">
    <property type="entry name" value="Dimeric alpha+beta barrel"/>
    <property type="match status" value="1"/>
</dbReference>
<name>A0A7I7MHR1_9MYCO</name>